<protein>
    <submittedName>
        <fullName evidence="1">Uncharacterized protein</fullName>
    </submittedName>
</protein>
<reference evidence="1" key="1">
    <citation type="submission" date="2022-08" db="EMBL/GenBank/DDBJ databases">
        <title>Alicyclobacillus fastidiosus DSM 17978, complete genome.</title>
        <authorList>
            <person name="Wang Q."/>
            <person name="Cai R."/>
            <person name="Wang Z."/>
        </authorList>
    </citation>
    <scope>NUCLEOTIDE SEQUENCE</scope>
    <source>
        <strain evidence="1">DSM 17978</strain>
    </source>
</reference>
<evidence type="ECO:0000313" key="2">
    <source>
        <dbReference type="Proteomes" id="UP001164761"/>
    </source>
</evidence>
<keyword evidence="2" id="KW-1185">Reference proteome</keyword>
<accession>A0ABY6ZJ99</accession>
<dbReference type="EMBL" id="CP104067">
    <property type="protein sequence ID" value="WAH42663.1"/>
    <property type="molecule type" value="Genomic_DNA"/>
</dbReference>
<name>A0ABY6ZJ99_9BACL</name>
<dbReference type="Proteomes" id="UP001164761">
    <property type="component" value="Chromosome"/>
</dbReference>
<evidence type="ECO:0000313" key="1">
    <source>
        <dbReference type="EMBL" id="WAH42663.1"/>
    </source>
</evidence>
<organism evidence="1 2">
    <name type="scientific">Alicyclobacillus fastidiosus</name>
    <dbReference type="NCBI Taxonomy" id="392011"/>
    <lineage>
        <taxon>Bacteria</taxon>
        <taxon>Bacillati</taxon>
        <taxon>Bacillota</taxon>
        <taxon>Bacilli</taxon>
        <taxon>Bacillales</taxon>
        <taxon>Alicyclobacillaceae</taxon>
        <taxon>Alicyclobacillus</taxon>
    </lineage>
</organism>
<sequence>MEWATVSPNHRADSNGDHTRRHYLLRVPYLTLIASIHLDVWTDTPIKLPCVINVATNYVYIQIIPRPNEH</sequence>
<proteinExistence type="predicted"/>
<dbReference type="RefSeq" id="WP_268006536.1">
    <property type="nucleotide sequence ID" value="NZ_BSUT01000001.1"/>
</dbReference>
<gene>
    <name evidence="1" type="ORF">NZD89_04260</name>
</gene>